<dbReference type="InterPro" id="IPR029063">
    <property type="entry name" value="SAM-dependent_MTases_sf"/>
</dbReference>
<dbReference type="SUPFAM" id="SSF53335">
    <property type="entry name" value="S-adenosyl-L-methionine-dependent methyltransferases"/>
    <property type="match status" value="1"/>
</dbReference>
<dbReference type="EMBL" id="BARU01006078">
    <property type="protein sequence ID" value="GAH44905.1"/>
    <property type="molecule type" value="Genomic_DNA"/>
</dbReference>
<sequence length="324" mass="37140">MNSGLYETLVGGVLLIPHEEVDVEPNCSGKVYKIIKPELILFVSYPYEWCFSQLKDAALTTLDIQRRSLDFGMSLKDCSAYNIQSMKGRPVLIDTLSFERYRDGQPWVAYRQFCQHFLAPLVLMSYRDIRLNQLLKIYLDGIPLDLTSTLLTVRTRFVFSLLSHIHLHAKSQKYFADKTVDRTAHKMTRRSLLGLIDSLESAVRRLKWDAKGTEWANYYRDSSYSPGALEHKRQLVSQFLDTVHPRTVWDLGANVGMFSRVASKRGICTVSFDIDPAAVEKNYIECVKRGETNILPLVFDLTNPSPSIGWENKERMSIFERGPA</sequence>
<dbReference type="AlphaFoldDB" id="X1GJ78"/>
<protein>
    <submittedName>
        <fullName evidence="1">Uncharacterized protein</fullName>
    </submittedName>
</protein>
<organism evidence="1">
    <name type="scientific">marine sediment metagenome</name>
    <dbReference type="NCBI Taxonomy" id="412755"/>
    <lineage>
        <taxon>unclassified sequences</taxon>
        <taxon>metagenomes</taxon>
        <taxon>ecological metagenomes</taxon>
    </lineage>
</organism>
<comment type="caution">
    <text evidence="1">The sequence shown here is derived from an EMBL/GenBank/DDBJ whole genome shotgun (WGS) entry which is preliminary data.</text>
</comment>
<accession>X1GJ78</accession>
<dbReference type="Gene3D" id="3.40.50.150">
    <property type="entry name" value="Vaccinia Virus protein VP39"/>
    <property type="match status" value="1"/>
</dbReference>
<feature type="non-terminal residue" evidence="1">
    <location>
        <position position="324"/>
    </location>
</feature>
<name>X1GJ78_9ZZZZ</name>
<proteinExistence type="predicted"/>
<evidence type="ECO:0000313" key="1">
    <source>
        <dbReference type="EMBL" id="GAH44905.1"/>
    </source>
</evidence>
<reference evidence="1" key="1">
    <citation type="journal article" date="2014" name="Front. Microbiol.">
        <title>High frequency of phylogenetically diverse reductive dehalogenase-homologous genes in deep subseafloor sedimentary metagenomes.</title>
        <authorList>
            <person name="Kawai M."/>
            <person name="Futagami T."/>
            <person name="Toyoda A."/>
            <person name="Takaki Y."/>
            <person name="Nishi S."/>
            <person name="Hori S."/>
            <person name="Arai W."/>
            <person name="Tsubouchi T."/>
            <person name="Morono Y."/>
            <person name="Uchiyama I."/>
            <person name="Ito T."/>
            <person name="Fujiyama A."/>
            <person name="Inagaki F."/>
            <person name="Takami H."/>
        </authorList>
    </citation>
    <scope>NUCLEOTIDE SEQUENCE</scope>
    <source>
        <strain evidence="1">Expedition CK06-06</strain>
    </source>
</reference>
<gene>
    <name evidence="1" type="ORF">S03H2_11940</name>
</gene>